<dbReference type="Proteomes" id="UP000006365">
    <property type="component" value="Chromosome"/>
</dbReference>
<proteinExistence type="predicted"/>
<name>A0A7U3YMN1_DESPD</name>
<dbReference type="KEGG" id="dpr:Despr_2047"/>
<reference evidence="1 2" key="1">
    <citation type="journal article" date="2011" name="Stand. Genomic Sci.">
        <title>Complete genome sequence of Desulfobulbus propionicus type strain (1pr3).</title>
        <authorList>
            <person name="Pagani I."/>
            <person name="Lapidus A."/>
            <person name="Nolan M."/>
            <person name="Lucas S."/>
            <person name="Hammon N."/>
            <person name="Deshpande S."/>
            <person name="Cheng J.F."/>
            <person name="Chertkov O."/>
            <person name="Davenport K."/>
            <person name="Tapia R."/>
            <person name="Han C."/>
            <person name="Goodwin L."/>
            <person name="Pitluck S."/>
            <person name="Liolios K."/>
            <person name="Mavromatis K."/>
            <person name="Ivanova N."/>
            <person name="Mikhailova N."/>
            <person name="Pati A."/>
            <person name="Chen A."/>
            <person name="Palaniappan K."/>
            <person name="Land M."/>
            <person name="Hauser L."/>
            <person name="Chang Y.J."/>
            <person name="Jeffries C.D."/>
            <person name="Detter J.C."/>
            <person name="Brambilla E."/>
            <person name="Kannan K.P."/>
            <person name="Djao O.D."/>
            <person name="Rohde M."/>
            <person name="Pukall R."/>
            <person name="Spring S."/>
            <person name="Goker M."/>
            <person name="Sikorski J."/>
            <person name="Woyke T."/>
            <person name="Bristow J."/>
            <person name="Eisen J.A."/>
            <person name="Markowitz V."/>
            <person name="Hugenholtz P."/>
            <person name="Kyrpides N.C."/>
            <person name="Klenk H.P."/>
        </authorList>
    </citation>
    <scope>NUCLEOTIDE SEQUENCE [LARGE SCALE GENOMIC DNA]</scope>
    <source>
        <strain evidence="2">ATCC 33891 / DSM 2032 / 1pr3</strain>
    </source>
</reference>
<dbReference type="EMBL" id="CP002364">
    <property type="protein sequence ID" value="ADW18195.1"/>
    <property type="molecule type" value="Genomic_DNA"/>
</dbReference>
<sequence length="550" mass="62366">MKRLLALMASCLVVGLSGYWLTRQRPPTPELVDFLPAETAIVLEGDNLAHTWGQWRQSLVGEQLRRFDLVSLLSRQGLPESFTRQLSTFGASIEQVTKVPLFAQLFTRKAAVALLPDPSQTRLSNESMAHNLVVLVRVPKETVPLQWFEDSFGPVRSTSVSTYQRQRLVTLQFDHGIAVSYCLTRQILIASLTARSVQRCINQSLQHMVQNQTGLRVNQRYHRLKTFAGAKADPFLFANFQVLSPFPYLGKDGEESPLQQIALFHQHDGGKGRFGALALIDQERLSALTNRYHMTFPVERRWFQYISPETEFLFWTNWFNLQSFWELVQNTGTPEVTSLLANFSTYLAHATEQTTQTFFDVFGSEFGVFITRQQEAHQSPRSMACVAIEVRDRGRVEALLRKMLADLQAVTVVSEKAEIVSVILAGGLLQPAYSLMGNMLVFADRVDLIEQVHRYIVQSDQAARDTVREGSNVILFLRTGQIVQRLLPLLTLLAKGNGGKTDILTPETRVLIQQIVLPALKRMESIETSRLRSYAHEDELALEIEYTMRH</sequence>
<evidence type="ECO:0008006" key="3">
    <source>
        <dbReference type="Google" id="ProtNLM"/>
    </source>
</evidence>
<gene>
    <name evidence="1" type="ordered locus">Despr_2047</name>
</gene>
<organism evidence="1 2">
    <name type="scientific">Desulfobulbus propionicus (strain ATCC 33891 / DSM 2032 / VKM B-1956 / 1pr3)</name>
    <dbReference type="NCBI Taxonomy" id="577650"/>
    <lineage>
        <taxon>Bacteria</taxon>
        <taxon>Pseudomonadati</taxon>
        <taxon>Thermodesulfobacteriota</taxon>
        <taxon>Desulfobulbia</taxon>
        <taxon>Desulfobulbales</taxon>
        <taxon>Desulfobulbaceae</taxon>
        <taxon>Desulfobulbus</taxon>
    </lineage>
</organism>
<accession>A0A7U3YMN1</accession>
<keyword evidence="2" id="KW-1185">Reference proteome</keyword>
<evidence type="ECO:0000313" key="1">
    <source>
        <dbReference type="EMBL" id="ADW18195.1"/>
    </source>
</evidence>
<dbReference type="RefSeq" id="WP_015724735.1">
    <property type="nucleotide sequence ID" value="NC_014972.1"/>
</dbReference>
<evidence type="ECO:0000313" key="2">
    <source>
        <dbReference type="Proteomes" id="UP000006365"/>
    </source>
</evidence>
<dbReference type="AlphaFoldDB" id="A0A7U3YMN1"/>
<protein>
    <recommendedName>
        <fullName evidence="3">DUF3352 domain-containing protein</fullName>
    </recommendedName>
</protein>